<dbReference type="PANTHER" id="PTHR30487">
    <property type="entry name" value="TYPE 4 PREPILIN-LIKE PROTEINS LEADER PEPTIDE-PROCESSING ENZYME"/>
    <property type="match status" value="1"/>
</dbReference>
<dbReference type="InterPro" id="IPR010627">
    <property type="entry name" value="Prepilin_pept_A24_N"/>
</dbReference>
<protein>
    <submittedName>
        <fullName evidence="10">Leader peptidase (Prepilin peptidase) / N-methyltransferase</fullName>
    </submittedName>
</protein>
<dbReference type="EMBL" id="FPBT01000022">
    <property type="protein sequence ID" value="SFU63025.1"/>
    <property type="molecule type" value="Genomic_DNA"/>
</dbReference>
<evidence type="ECO:0000256" key="7">
    <source>
        <dbReference type="SAM" id="Phobius"/>
    </source>
</evidence>
<evidence type="ECO:0000259" key="8">
    <source>
        <dbReference type="Pfam" id="PF01478"/>
    </source>
</evidence>
<dbReference type="GO" id="GO:0004190">
    <property type="term" value="F:aspartic-type endopeptidase activity"/>
    <property type="evidence" value="ECO:0007669"/>
    <property type="project" value="InterPro"/>
</dbReference>
<evidence type="ECO:0000313" key="11">
    <source>
        <dbReference type="Proteomes" id="UP000198817"/>
    </source>
</evidence>
<feature type="transmembrane region" description="Helical" evidence="7">
    <location>
        <begin position="156"/>
        <end position="181"/>
    </location>
</feature>
<dbReference type="PANTHER" id="PTHR30487:SF0">
    <property type="entry name" value="PREPILIN LEADER PEPTIDASE_N-METHYLTRANSFERASE-RELATED"/>
    <property type="match status" value="1"/>
</dbReference>
<keyword evidence="5 7" id="KW-1133">Transmembrane helix</keyword>
<evidence type="ECO:0000256" key="5">
    <source>
        <dbReference type="ARBA" id="ARBA00022989"/>
    </source>
</evidence>
<dbReference type="Gene3D" id="1.20.120.1220">
    <property type="match status" value="1"/>
</dbReference>
<feature type="domain" description="Prepilin type IV endopeptidase peptidase" evidence="8">
    <location>
        <begin position="111"/>
        <end position="225"/>
    </location>
</feature>
<evidence type="ECO:0000256" key="6">
    <source>
        <dbReference type="ARBA" id="ARBA00023136"/>
    </source>
</evidence>
<evidence type="ECO:0000256" key="1">
    <source>
        <dbReference type="ARBA" id="ARBA00004651"/>
    </source>
</evidence>
<evidence type="ECO:0000256" key="2">
    <source>
        <dbReference type="ARBA" id="ARBA00005801"/>
    </source>
</evidence>
<keyword evidence="3" id="KW-1003">Cell membrane</keyword>
<evidence type="ECO:0000256" key="4">
    <source>
        <dbReference type="ARBA" id="ARBA00022692"/>
    </source>
</evidence>
<keyword evidence="6 7" id="KW-0472">Membrane</keyword>
<feature type="transmembrane region" description="Helical" evidence="7">
    <location>
        <begin position="202"/>
        <end position="227"/>
    </location>
</feature>
<evidence type="ECO:0000259" key="9">
    <source>
        <dbReference type="Pfam" id="PF06750"/>
    </source>
</evidence>
<keyword evidence="11" id="KW-1185">Reference proteome</keyword>
<proteinExistence type="inferred from homology"/>
<dbReference type="GO" id="GO:0005886">
    <property type="term" value="C:plasma membrane"/>
    <property type="evidence" value="ECO:0007669"/>
    <property type="project" value="UniProtKB-SubCell"/>
</dbReference>
<comment type="subcellular location">
    <subcellularLocation>
        <location evidence="1">Cell membrane</location>
        <topology evidence="1">Multi-pass membrane protein</topology>
    </subcellularLocation>
</comment>
<feature type="transmembrane region" description="Helical" evidence="7">
    <location>
        <begin position="134"/>
        <end position="150"/>
    </location>
</feature>
<dbReference type="Pfam" id="PF01478">
    <property type="entry name" value="Peptidase_A24"/>
    <property type="match status" value="1"/>
</dbReference>
<reference evidence="10 11" key="1">
    <citation type="submission" date="2016-10" db="EMBL/GenBank/DDBJ databases">
        <authorList>
            <person name="de Groot N.N."/>
        </authorList>
    </citation>
    <scope>NUCLEOTIDE SEQUENCE [LARGE SCALE GENOMIC DNA]</scope>
    <source>
        <strain evidence="10 11">KHGC13</strain>
    </source>
</reference>
<keyword evidence="10" id="KW-0489">Methyltransferase</keyword>
<name>A0A1I7HQK5_9FIRM</name>
<dbReference type="GO" id="GO:0032259">
    <property type="term" value="P:methylation"/>
    <property type="evidence" value="ECO:0007669"/>
    <property type="project" value="UniProtKB-KW"/>
</dbReference>
<dbReference type="InterPro" id="IPR050882">
    <property type="entry name" value="Prepilin_peptidase/N-MTase"/>
</dbReference>
<dbReference type="GO" id="GO:0006465">
    <property type="term" value="P:signal peptide processing"/>
    <property type="evidence" value="ECO:0007669"/>
    <property type="project" value="TreeGrafter"/>
</dbReference>
<dbReference type="STRING" id="155865.SAMN05216515_12512"/>
<feature type="transmembrane region" description="Helical" evidence="7">
    <location>
        <begin position="83"/>
        <end position="101"/>
    </location>
</feature>
<evidence type="ECO:0000313" key="10">
    <source>
        <dbReference type="EMBL" id="SFU63025.1"/>
    </source>
</evidence>
<comment type="similarity">
    <text evidence="2">Belongs to the peptidase A24 family.</text>
</comment>
<accession>A0A1I7HQK5</accession>
<dbReference type="Proteomes" id="UP000198817">
    <property type="component" value="Unassembled WGS sequence"/>
</dbReference>
<dbReference type="Pfam" id="PF06750">
    <property type="entry name" value="A24_N_bact"/>
    <property type="match status" value="1"/>
</dbReference>
<dbReference type="InterPro" id="IPR000045">
    <property type="entry name" value="Prepilin_IV_endopep_pep"/>
</dbReference>
<feature type="domain" description="Prepilin peptidase A24 N-terminal" evidence="9">
    <location>
        <begin position="18"/>
        <end position="101"/>
    </location>
</feature>
<keyword evidence="4 7" id="KW-0812">Transmembrane</keyword>
<keyword evidence="10" id="KW-0808">Transferase</keyword>
<gene>
    <name evidence="10" type="ORF">SAMN05216508_12213</name>
</gene>
<organism evidence="10 11">
    <name type="scientific">Eubacterium pyruvativorans</name>
    <dbReference type="NCBI Taxonomy" id="155865"/>
    <lineage>
        <taxon>Bacteria</taxon>
        <taxon>Bacillati</taxon>
        <taxon>Bacillota</taxon>
        <taxon>Clostridia</taxon>
        <taxon>Eubacteriales</taxon>
        <taxon>Eubacteriaceae</taxon>
        <taxon>Eubacterium</taxon>
    </lineage>
</organism>
<evidence type="ECO:0000256" key="3">
    <source>
        <dbReference type="ARBA" id="ARBA00022475"/>
    </source>
</evidence>
<feature type="transmembrane region" description="Helical" evidence="7">
    <location>
        <begin position="233"/>
        <end position="250"/>
    </location>
</feature>
<feature type="transmembrane region" description="Helical" evidence="7">
    <location>
        <begin position="6"/>
        <end position="27"/>
    </location>
</feature>
<feature type="transmembrane region" description="Helical" evidence="7">
    <location>
        <begin position="107"/>
        <end position="127"/>
    </location>
</feature>
<dbReference type="AlphaFoldDB" id="A0A1I7HQK5"/>
<sequence>MLQISGIITAYCTVLAAVLGAVFGSFLNCMAWRIAHHESVITGRSHCPVCGHVLGPGDLVPVFSWIFLKGKCRYCGAPVSVRYLLTEVFSAAGFVLILFRFDVSWTLLRYLVLFCILLTLSLVDLEIFEIPDRFIAAGILWWAVTLLPAAESGTSFGRQLLTGLTGGALVGGGMLLLTLLFDRATGKESMGGGDIKLFFMTGLYLGPAGALLGLILSCVLGLVFAAASRRRKIPFGPAISLSAMLVLLWGRPVIEWYMGFLS</sequence>
<dbReference type="GO" id="GO:0008168">
    <property type="term" value="F:methyltransferase activity"/>
    <property type="evidence" value="ECO:0007669"/>
    <property type="project" value="UniProtKB-KW"/>
</dbReference>